<evidence type="ECO:0000313" key="8">
    <source>
        <dbReference type="Proteomes" id="UP001180973"/>
    </source>
</evidence>
<dbReference type="Gene3D" id="3.30.420.40">
    <property type="match status" value="2"/>
</dbReference>
<dbReference type="PROSITE" id="PS00933">
    <property type="entry name" value="FGGY_KINASES_1"/>
    <property type="match status" value="1"/>
</dbReference>
<dbReference type="GO" id="GO:0046316">
    <property type="term" value="F:gluconokinase activity"/>
    <property type="evidence" value="ECO:0007669"/>
    <property type="project" value="UniProtKB-EC"/>
</dbReference>
<evidence type="ECO:0000259" key="5">
    <source>
        <dbReference type="Pfam" id="PF00370"/>
    </source>
</evidence>
<dbReference type="Pfam" id="PF02782">
    <property type="entry name" value="FGGY_C"/>
    <property type="match status" value="1"/>
</dbReference>
<keyword evidence="8" id="KW-1185">Reference proteome</keyword>
<feature type="domain" description="Carbohydrate kinase FGGY N-terminal" evidence="5">
    <location>
        <begin position="9"/>
        <end position="249"/>
    </location>
</feature>
<proteinExistence type="inferred from homology"/>
<dbReference type="EMBL" id="JAVRFL010000016">
    <property type="protein sequence ID" value="MDT0530363.1"/>
    <property type="molecule type" value="Genomic_DNA"/>
</dbReference>
<dbReference type="EC" id="2.7.1.12" evidence="7"/>
<dbReference type="PANTHER" id="PTHR43095">
    <property type="entry name" value="SUGAR KINASE"/>
    <property type="match status" value="1"/>
</dbReference>
<comment type="caution">
    <text evidence="7">The sequence shown here is derived from an EMBL/GenBank/DDBJ whole genome shotgun (WGS) entry which is preliminary data.</text>
</comment>
<dbReference type="Proteomes" id="UP001180973">
    <property type="component" value="Unassembled WGS sequence"/>
</dbReference>
<reference evidence="7" key="1">
    <citation type="submission" date="2023-09" db="EMBL/GenBank/DDBJ databases">
        <title>30 novel species of actinomycetes from the DSMZ collection.</title>
        <authorList>
            <person name="Nouioui I."/>
        </authorList>
    </citation>
    <scope>NUCLEOTIDE SEQUENCE</scope>
    <source>
        <strain evidence="7">DSM 115977</strain>
    </source>
</reference>
<sequence length="515" mass="53879">MGDPLRPVVIGVDIGTTSTKAVAYDLDGAQLAHHSVGYPLDEPFPGYAEQDARHIHAAVLESVRVVVAELDRPVAGLSFGTAMHSLIGLDPDGRPLTPSVTWADSRASRQAERLRAVPSGLALHRRTGTPVHPMAPLPKLLWFAEQEPVLFGRVAYWVGIKDWVLLRLCDALVTDHSVASATGLMDMHQLSWDEEALGVAGITAEQLPELVPTTTVLPGLTAEAAAATGLPRDTKVVVGAGDGPLANLGLGAVAPGVMACTIGTSGAMRVMVERPGVDPLGGVFCYALTEQRWVVGGAINNGGVVLEWTGDALAPELGEDAEEELLAQAALAPVGSGGLIMLPYLLSERAPHWSALPRGAYVGLTHGHRRAHLVRAALEGVCQQLALVLASVRAAGNEVREIRASGGFARSPLWRQMLADVLGVPVHFPATREGSGFGAAMLGMEALGLIPSIEVAAQLVHIEETARPDPAAAATYAALLPLFAGLYDALVPTFTSLRRLAPGLTPAPAPAPPKR</sequence>
<dbReference type="InterPro" id="IPR018484">
    <property type="entry name" value="FGGY_N"/>
</dbReference>
<gene>
    <name evidence="7" type="ORF">RM555_15335</name>
</gene>
<protein>
    <submittedName>
        <fullName evidence="7">Gluconokinase</fullName>
        <ecNumber evidence="7">2.7.1.12</ecNumber>
    </submittedName>
</protein>
<feature type="domain" description="Carbohydrate kinase FGGY C-terminal" evidence="6">
    <location>
        <begin position="258"/>
        <end position="445"/>
    </location>
</feature>
<dbReference type="PANTHER" id="PTHR43095:SF2">
    <property type="entry name" value="GLUCONOKINASE"/>
    <property type="match status" value="1"/>
</dbReference>
<dbReference type="RefSeq" id="WP_311412371.1">
    <property type="nucleotide sequence ID" value="NZ_JAVRFL010000016.1"/>
</dbReference>
<evidence type="ECO:0000256" key="2">
    <source>
        <dbReference type="ARBA" id="ARBA00022679"/>
    </source>
</evidence>
<comment type="similarity">
    <text evidence="1 4">Belongs to the FGGY kinase family.</text>
</comment>
<keyword evidence="2 4" id="KW-0808">Transferase</keyword>
<evidence type="ECO:0000256" key="4">
    <source>
        <dbReference type="RuleBase" id="RU003733"/>
    </source>
</evidence>
<dbReference type="InterPro" id="IPR018483">
    <property type="entry name" value="Carb_kinase_FGGY_CS"/>
</dbReference>
<dbReference type="SUPFAM" id="SSF53067">
    <property type="entry name" value="Actin-like ATPase domain"/>
    <property type="match status" value="2"/>
</dbReference>
<evidence type="ECO:0000259" key="6">
    <source>
        <dbReference type="Pfam" id="PF02782"/>
    </source>
</evidence>
<organism evidence="7 8">
    <name type="scientific">Micromonospora reichwaldensis</name>
    <dbReference type="NCBI Taxonomy" id="3075516"/>
    <lineage>
        <taxon>Bacteria</taxon>
        <taxon>Bacillati</taxon>
        <taxon>Actinomycetota</taxon>
        <taxon>Actinomycetes</taxon>
        <taxon>Micromonosporales</taxon>
        <taxon>Micromonosporaceae</taxon>
        <taxon>Micromonospora</taxon>
    </lineage>
</organism>
<dbReference type="InterPro" id="IPR043129">
    <property type="entry name" value="ATPase_NBD"/>
</dbReference>
<dbReference type="InterPro" id="IPR000577">
    <property type="entry name" value="Carb_kinase_FGGY"/>
</dbReference>
<name>A0ABU2WY04_9ACTN</name>
<keyword evidence="3 4" id="KW-0418">Kinase</keyword>
<evidence type="ECO:0000313" key="7">
    <source>
        <dbReference type="EMBL" id="MDT0530363.1"/>
    </source>
</evidence>
<evidence type="ECO:0000256" key="3">
    <source>
        <dbReference type="ARBA" id="ARBA00022777"/>
    </source>
</evidence>
<accession>A0ABU2WY04</accession>
<dbReference type="PIRSF" id="PIRSF000538">
    <property type="entry name" value="GlpK"/>
    <property type="match status" value="1"/>
</dbReference>
<evidence type="ECO:0000256" key="1">
    <source>
        <dbReference type="ARBA" id="ARBA00009156"/>
    </source>
</evidence>
<dbReference type="CDD" id="cd07770">
    <property type="entry name" value="ASKHA_NBD_FGGY_GntK"/>
    <property type="match status" value="1"/>
</dbReference>
<dbReference type="InterPro" id="IPR018485">
    <property type="entry name" value="FGGY_C"/>
</dbReference>
<dbReference type="PROSITE" id="PS00445">
    <property type="entry name" value="FGGY_KINASES_2"/>
    <property type="match status" value="1"/>
</dbReference>
<dbReference type="Pfam" id="PF00370">
    <property type="entry name" value="FGGY_N"/>
    <property type="match status" value="1"/>
</dbReference>
<dbReference type="InterPro" id="IPR050406">
    <property type="entry name" value="FGGY_Carb_Kinase"/>
</dbReference>